<reference evidence="8 9" key="1">
    <citation type="submission" date="2016-06" db="EMBL/GenBank/DDBJ databases">
        <title>Genome sequence of Oerskovia enterophila DSM 43852.</title>
        <authorList>
            <person name="Poehlein A."/>
            <person name="Jag V."/>
            <person name="Bengelsdorf F.R."/>
            <person name="Daniel R."/>
            <person name="Duerre P."/>
        </authorList>
    </citation>
    <scope>NUCLEOTIDE SEQUENCE [LARGE SCALE GENOMIC DNA]</scope>
    <source>
        <strain evidence="8 9">DSM 43852</strain>
    </source>
</reference>
<dbReference type="Gene3D" id="3.30.750.24">
    <property type="entry name" value="STAS domain"/>
    <property type="match status" value="1"/>
</dbReference>
<evidence type="ECO:0000256" key="4">
    <source>
        <dbReference type="ARBA" id="ARBA00023136"/>
    </source>
</evidence>
<feature type="transmembrane region" description="Helical" evidence="6">
    <location>
        <begin position="400"/>
        <end position="430"/>
    </location>
</feature>
<keyword evidence="3 6" id="KW-1133">Transmembrane helix</keyword>
<name>A0ABX2Y2J2_9CELL</name>
<feature type="transmembrane region" description="Helical" evidence="6">
    <location>
        <begin position="54"/>
        <end position="71"/>
    </location>
</feature>
<dbReference type="CDD" id="cd07042">
    <property type="entry name" value="STAS_SulP_like_sulfate_transporter"/>
    <property type="match status" value="1"/>
</dbReference>
<dbReference type="RefSeq" id="WP_083201430.1">
    <property type="nucleotide sequence ID" value="NZ_MAQA01000030.1"/>
</dbReference>
<evidence type="ECO:0000256" key="5">
    <source>
        <dbReference type="SAM" id="MobiDB-lite"/>
    </source>
</evidence>
<keyword evidence="2 6" id="KW-0812">Transmembrane</keyword>
<comment type="caution">
    <text evidence="8">The sequence shown here is derived from an EMBL/GenBank/DDBJ whole genome shotgun (WGS) entry which is preliminary data.</text>
</comment>
<dbReference type="InterPro" id="IPR001902">
    <property type="entry name" value="SLC26A/SulP_fam"/>
</dbReference>
<evidence type="ECO:0000259" key="7">
    <source>
        <dbReference type="PROSITE" id="PS50801"/>
    </source>
</evidence>
<dbReference type="SUPFAM" id="SSF52091">
    <property type="entry name" value="SpoIIaa-like"/>
    <property type="match status" value="1"/>
</dbReference>
<organism evidence="8 9">
    <name type="scientific">Oerskovia enterophila</name>
    <dbReference type="NCBI Taxonomy" id="43678"/>
    <lineage>
        <taxon>Bacteria</taxon>
        <taxon>Bacillati</taxon>
        <taxon>Actinomycetota</taxon>
        <taxon>Actinomycetes</taxon>
        <taxon>Micrococcales</taxon>
        <taxon>Cellulomonadaceae</taxon>
        <taxon>Oerskovia</taxon>
    </lineage>
</organism>
<feature type="transmembrane region" description="Helical" evidence="6">
    <location>
        <begin position="251"/>
        <end position="274"/>
    </location>
</feature>
<feature type="domain" description="STAS" evidence="7">
    <location>
        <begin position="453"/>
        <end position="556"/>
    </location>
</feature>
<keyword evidence="4 6" id="KW-0472">Membrane</keyword>
<feature type="transmembrane region" description="Helical" evidence="6">
    <location>
        <begin position="209"/>
        <end position="231"/>
    </location>
</feature>
<gene>
    <name evidence="8" type="primary">dauA_1</name>
    <name evidence="8" type="ORF">OERS_26040</name>
</gene>
<keyword evidence="9" id="KW-1185">Reference proteome</keyword>
<feature type="transmembrane region" description="Helical" evidence="6">
    <location>
        <begin position="29"/>
        <end position="48"/>
    </location>
</feature>
<dbReference type="Pfam" id="PF00916">
    <property type="entry name" value="Sulfate_transp"/>
    <property type="match status" value="1"/>
</dbReference>
<feature type="transmembrane region" description="Helical" evidence="6">
    <location>
        <begin position="124"/>
        <end position="145"/>
    </location>
</feature>
<feature type="transmembrane region" description="Helical" evidence="6">
    <location>
        <begin position="179"/>
        <end position="197"/>
    </location>
</feature>
<proteinExistence type="predicted"/>
<dbReference type="PANTHER" id="PTHR11814">
    <property type="entry name" value="SULFATE TRANSPORTER"/>
    <property type="match status" value="1"/>
</dbReference>
<dbReference type="Proteomes" id="UP000093412">
    <property type="component" value="Unassembled WGS sequence"/>
</dbReference>
<dbReference type="InterPro" id="IPR002645">
    <property type="entry name" value="STAS_dom"/>
</dbReference>
<dbReference type="InterPro" id="IPR036513">
    <property type="entry name" value="STAS_dom_sf"/>
</dbReference>
<evidence type="ECO:0000256" key="6">
    <source>
        <dbReference type="SAM" id="Phobius"/>
    </source>
</evidence>
<dbReference type="Pfam" id="PF01740">
    <property type="entry name" value="STAS"/>
    <property type="match status" value="1"/>
</dbReference>
<feature type="region of interest" description="Disordered" evidence="5">
    <location>
        <begin position="277"/>
        <end position="299"/>
    </location>
</feature>
<comment type="subcellular location">
    <subcellularLocation>
        <location evidence="1">Membrane</location>
        <topology evidence="1">Multi-pass membrane protein</topology>
    </subcellularLocation>
</comment>
<evidence type="ECO:0000313" key="9">
    <source>
        <dbReference type="Proteomes" id="UP000093412"/>
    </source>
</evidence>
<evidence type="ECO:0000256" key="1">
    <source>
        <dbReference type="ARBA" id="ARBA00004141"/>
    </source>
</evidence>
<accession>A0ABX2Y2J2</accession>
<feature type="transmembrane region" description="Helical" evidence="6">
    <location>
        <begin position="366"/>
        <end position="388"/>
    </location>
</feature>
<evidence type="ECO:0000313" key="8">
    <source>
        <dbReference type="EMBL" id="OCI30734.1"/>
    </source>
</evidence>
<evidence type="ECO:0000256" key="3">
    <source>
        <dbReference type="ARBA" id="ARBA00022989"/>
    </source>
</evidence>
<dbReference type="InterPro" id="IPR011547">
    <property type="entry name" value="SLC26A/SulP_dom"/>
</dbReference>
<feature type="transmembrane region" description="Helical" evidence="6">
    <location>
        <begin position="343"/>
        <end position="360"/>
    </location>
</feature>
<protein>
    <submittedName>
        <fullName evidence="8">C4-dicarboxylic acid transporter DauA</fullName>
    </submittedName>
</protein>
<dbReference type="EMBL" id="MAQA01000030">
    <property type="protein sequence ID" value="OCI30734.1"/>
    <property type="molecule type" value="Genomic_DNA"/>
</dbReference>
<sequence>MSRAGRSVRDLLPSRADVDLRPRTLRADLLAGITVGVVALPLALAFGVSAGVGPGPGLVTAVVAGIVAAVLGGSRVQVSGPTGAMAVVLAPIVAQHGPAAVPLVAILAGVVVLLAGVTRLGRVVTFIPWPVVEGFTAGIAAIIFLQQVPAALGVTGAVGGNPLRVAIDSAVAASGDGPTVLWTLGTVALVAVVMLVLSRVAPALPASLVAVVLATVVAQLVGAPVARIGALPDSLPLPSVPHLDAGMLRSLIGPAVAVAALAAIESLLSARVAAAMPSPERSGRGTSGSAAVPDDATHRYDPDRELVGQGLASIASGAFGGMPATGAIARTAVNVRAGARTRLAAVVHSVVILGVIYLATGPVSAIPLAALSGVLMVTAVRMVSVSTLRAVLTSTRADAVVLVVTAVVTVAVDLIEAVQIGLLVAAFFALRSVAQAAAVHREPLPGSAQPGDEHIALYRLDGAMFFGAADRIHAQIRDDQDALVVVLRLSHLRLVDATGAHALGELVADLERSGVTVLVKGIQPAHLPVLTRVGVLDELRHEKHLFADLPPAIEHARSHVARAQAGVGAVTRPPDPAAVAAPGDALSG</sequence>
<evidence type="ECO:0000256" key="2">
    <source>
        <dbReference type="ARBA" id="ARBA00022692"/>
    </source>
</evidence>
<dbReference type="PROSITE" id="PS50801">
    <property type="entry name" value="STAS"/>
    <property type="match status" value="1"/>
</dbReference>
<feature type="transmembrane region" description="Helical" evidence="6">
    <location>
        <begin position="100"/>
        <end position="117"/>
    </location>
</feature>